<dbReference type="EMBL" id="AP024355">
    <property type="protein sequence ID" value="BCR03007.1"/>
    <property type="molecule type" value="Genomic_DNA"/>
</dbReference>
<reference evidence="1 2" key="1">
    <citation type="journal article" date="2016" name="C (Basel)">
        <title>Selective Growth of and Electricity Production by Marine Exoelectrogenic Bacteria in Self-Aggregated Hydrogel of Microbially Reduced Graphene Oxide.</title>
        <authorList>
            <person name="Yoshida N."/>
            <person name="Goto Y."/>
            <person name="Miyata Y."/>
        </authorList>
    </citation>
    <scope>NUCLEOTIDE SEQUENCE [LARGE SCALE GENOMIC DNA]</scope>
    <source>
        <strain evidence="1 2">NIT-T3</strain>
    </source>
</reference>
<organism evidence="1 2">
    <name type="scientific">Desulfuromonas versatilis</name>
    <dbReference type="NCBI Taxonomy" id="2802975"/>
    <lineage>
        <taxon>Bacteria</taxon>
        <taxon>Pseudomonadati</taxon>
        <taxon>Thermodesulfobacteriota</taxon>
        <taxon>Desulfuromonadia</taxon>
        <taxon>Desulfuromonadales</taxon>
        <taxon>Desulfuromonadaceae</taxon>
        <taxon>Desulfuromonas</taxon>
    </lineage>
</organism>
<evidence type="ECO:0008006" key="3">
    <source>
        <dbReference type="Google" id="ProtNLM"/>
    </source>
</evidence>
<gene>
    <name evidence="1" type="ORF">DESUT3_00760</name>
</gene>
<evidence type="ECO:0000313" key="1">
    <source>
        <dbReference type="EMBL" id="BCR03007.1"/>
    </source>
</evidence>
<accession>A0ABN6DTE3</accession>
<keyword evidence="2" id="KW-1185">Reference proteome</keyword>
<protein>
    <recommendedName>
        <fullName evidence="3">Tetratricopeptide repeat protein</fullName>
    </recommendedName>
</protein>
<evidence type="ECO:0000313" key="2">
    <source>
        <dbReference type="Proteomes" id="UP001319827"/>
    </source>
</evidence>
<name>A0ABN6DTE3_9BACT</name>
<reference evidence="1 2" key="2">
    <citation type="journal article" date="2021" name="Int. J. Syst. Evol. Microbiol.">
        <title>Isolation and Polyphasic Characterization of Desulfuromonas versatilis sp. Nov., an Electrogenic Bacteria Capable of Versatile Metabolism Isolated from a Graphene Oxide-Reducing Enrichment Culture.</title>
        <authorList>
            <person name="Xie L."/>
            <person name="Yoshida N."/>
            <person name="Ishii S."/>
            <person name="Meng L."/>
        </authorList>
    </citation>
    <scope>NUCLEOTIDE SEQUENCE [LARGE SCALE GENOMIC DNA]</scope>
    <source>
        <strain evidence="1 2">NIT-T3</strain>
    </source>
</reference>
<proteinExistence type="predicted"/>
<dbReference type="Proteomes" id="UP001319827">
    <property type="component" value="Chromosome"/>
</dbReference>
<sequence>MTGARVYLHSKISGEVVSFCGPRGTGRCETVSGPSGEFTFQVNGGANLSSLVAVSQGGKDTETGVEFSGIGMRAPLELFVGAEHDLAITPITSLCAGRPGDFRPLEQTSELVRGWLGLGQATPLGARPSDHPELLQRSLLLTKLALERKKALAADPFGELAQGIDFSRLFDEAGTPQEATLVFLGFDDRARRAIGDLHRLLSLAGGEPPAAVFKRAELAGAAAEFVGLMFAEDAAFDAANENFRANAVLLAERILVGTGGVVPLGGLVPERLVRYVLHAYGPQSWSWGDFTADREAFAARLVHRETGQPFGFDPFLFDLVRITAPQVTALPLLQSELPGDDNRKRLEYYYNSDISHLYQAEKLIGTVFDDTVNDAIMLEIAKGKAQAGLLGEARTLIETQIYQSEVRGHAWLAYAEALKDFDRRDEAVSALDEAGLLFDRVIAAKGLVGFGKIDGGNIRSLIKGYRVAGALSRGLDQLFRYAGQLNPAQHSNLIYGQIFSAALGVADALIETGDLAEAGMVVNLMHDLADVTPPSSSDYKTRVYHWVETARRYVDLGDFGTAYTICQKVQAIRSNDGLAANLTGSKTYDYMAEMAMVLYDIGQFGLGHDLIASLPGGASDRIQSEAWKKLASHVALQQGLGLLHVPEPATFAEFSALDILEYRMILDWYNADVLETRIEALTYYNDNLQYLAGKLIGEGRFAEAEQVLDQAVALVAQLDDNQDKKLTLATRQISMGSSKVNYGYAKLAGLYLSLFLESGEEAYRQRAGDLLAEAEAVAQAIVDPVMFSKATAAIAEGYLDLGNDDKTRELLGRDLALEEYQRVARAYLALGDDGEALALLAAYVERASALFGNLTPAEDQNRLAREETDHLLKAADLYIELGAYQQAVTVIDLAGQSAWEILVPSERMLRLQRVVERYAKAEDFEQALALAQALPFTLDRNQAIQAIATVFATLDRFPDSPVANVDTDGDGQPDFFHPLASAADIAASGLTLDPDCDGDGIDDVSDFRPLFAEPSGR</sequence>